<evidence type="ECO:0000313" key="4">
    <source>
        <dbReference type="Proteomes" id="UP000471751"/>
    </source>
</evidence>
<dbReference type="SUPFAM" id="SSF55961">
    <property type="entry name" value="Bet v1-like"/>
    <property type="match status" value="1"/>
</dbReference>
<dbReference type="InterPro" id="IPR002913">
    <property type="entry name" value="START_lipid-bd_dom"/>
</dbReference>
<organism evidence="3 4">
    <name type="scientific">Pseudomonas laurentiana</name>
    <dbReference type="NCBI Taxonomy" id="2364649"/>
    <lineage>
        <taxon>Bacteria</taxon>
        <taxon>Pseudomonadati</taxon>
        <taxon>Pseudomonadota</taxon>
        <taxon>Gammaproteobacteria</taxon>
        <taxon>Pseudomonadales</taxon>
        <taxon>Pseudomonadaceae</taxon>
        <taxon>Pseudomonas</taxon>
    </lineage>
</organism>
<keyword evidence="4" id="KW-1185">Reference proteome</keyword>
<dbReference type="Gene3D" id="3.30.530.20">
    <property type="match status" value="1"/>
</dbReference>
<name>A0A6I5RMA5_9PSED</name>
<gene>
    <name evidence="3" type="ORF">G3O07_03075</name>
</gene>
<feature type="signal peptide" evidence="1">
    <location>
        <begin position="1"/>
        <end position="19"/>
    </location>
</feature>
<dbReference type="Pfam" id="PF01852">
    <property type="entry name" value="START"/>
    <property type="match status" value="1"/>
</dbReference>
<comment type="caution">
    <text evidence="3">The sequence shown here is derived from an EMBL/GenBank/DDBJ whole genome shotgun (WGS) entry which is preliminary data.</text>
</comment>
<dbReference type="PIRSF" id="PIRSF039033">
    <property type="entry name" value="START_dom"/>
    <property type="match status" value="1"/>
</dbReference>
<dbReference type="EMBL" id="JAAHBT010000028">
    <property type="protein sequence ID" value="NES08933.1"/>
    <property type="molecule type" value="Genomic_DNA"/>
</dbReference>
<dbReference type="RefSeq" id="WP_163932398.1">
    <property type="nucleotide sequence ID" value="NZ_BMQU01000003.1"/>
</dbReference>
<dbReference type="AlphaFoldDB" id="A0A6I5RMA5"/>
<evidence type="ECO:0000256" key="1">
    <source>
        <dbReference type="SAM" id="SignalP"/>
    </source>
</evidence>
<proteinExistence type="predicted"/>
<dbReference type="CDD" id="cd08876">
    <property type="entry name" value="START_1"/>
    <property type="match status" value="1"/>
</dbReference>
<feature type="domain" description="START" evidence="2">
    <location>
        <begin position="17"/>
        <end position="200"/>
    </location>
</feature>
<reference evidence="3 4" key="1">
    <citation type="submission" date="2020-02" db="EMBL/GenBank/DDBJ databases">
        <title>Broccoli isolated Pseudomonas sp.</title>
        <authorList>
            <person name="Fujikawa T."/>
            <person name="Sawada H."/>
        </authorList>
    </citation>
    <scope>NUCLEOTIDE SEQUENCE [LARGE SCALE GENOMIC DNA]</scope>
    <source>
        <strain evidence="3 4">JCM 32154</strain>
    </source>
</reference>
<dbReference type="InterPro" id="IPR028347">
    <property type="entry name" value="START_dom_prot"/>
</dbReference>
<dbReference type="InterPro" id="IPR051213">
    <property type="entry name" value="START_lipid_transfer"/>
</dbReference>
<feature type="chain" id="PRO_5026359066" evidence="1">
    <location>
        <begin position="20"/>
        <end position="212"/>
    </location>
</feature>
<keyword evidence="1" id="KW-0732">Signal</keyword>
<dbReference type="Proteomes" id="UP000471751">
    <property type="component" value="Unassembled WGS sequence"/>
</dbReference>
<dbReference type="GO" id="GO:0005737">
    <property type="term" value="C:cytoplasm"/>
    <property type="evidence" value="ECO:0007669"/>
    <property type="project" value="UniProtKB-ARBA"/>
</dbReference>
<dbReference type="PANTHER" id="PTHR19308">
    <property type="entry name" value="PHOSPHATIDYLCHOLINE TRANSFER PROTEIN"/>
    <property type="match status" value="1"/>
</dbReference>
<dbReference type="GO" id="GO:0008289">
    <property type="term" value="F:lipid binding"/>
    <property type="evidence" value="ECO:0007669"/>
    <property type="project" value="InterPro"/>
</dbReference>
<accession>A0A6I5RMA5</accession>
<dbReference type="InterPro" id="IPR023393">
    <property type="entry name" value="START-like_dom_sf"/>
</dbReference>
<dbReference type="PROSITE" id="PS50848">
    <property type="entry name" value="START"/>
    <property type="match status" value="1"/>
</dbReference>
<dbReference type="PANTHER" id="PTHR19308:SF14">
    <property type="entry name" value="START DOMAIN-CONTAINING PROTEIN"/>
    <property type="match status" value="1"/>
</dbReference>
<protein>
    <submittedName>
        <fullName evidence="3">START domain-containing protein</fullName>
    </submittedName>
</protein>
<evidence type="ECO:0000313" key="3">
    <source>
        <dbReference type="EMBL" id="NES08933.1"/>
    </source>
</evidence>
<sequence length="212" mass="23458">MTTRLLLTLSLCGPTLASAEDWQLAANEDNIQVYLSNVPGTHYQRFRGIALIKASVATLTDLQENLRVACKWLYACADMRLLKVEGDNTWVYITTALPWPANPRDIVLKVHTERTDDGAVIRHLSAVPGMVPGVPGQTRVRQLSGIWKMVPKRDNETEVTYQLQADPAGDIPSWLANQFVIDAPMITLKTLRAVAERQGIRPASTDSGEAHD</sequence>
<evidence type="ECO:0000259" key="2">
    <source>
        <dbReference type="PROSITE" id="PS50848"/>
    </source>
</evidence>